<reference evidence="3" key="1">
    <citation type="submission" date="2023-06" db="EMBL/GenBank/DDBJ databases">
        <title>Draft genome of Marssonina rosae.</title>
        <authorList>
            <person name="Cheng Q."/>
        </authorList>
    </citation>
    <scope>NUCLEOTIDE SEQUENCE</scope>
    <source>
        <strain evidence="3">R4</strain>
    </source>
</reference>
<keyword evidence="2" id="KW-1133">Transmembrane helix</keyword>
<protein>
    <submittedName>
        <fullName evidence="3">Uncharacterized protein</fullName>
    </submittedName>
</protein>
<evidence type="ECO:0000313" key="3">
    <source>
        <dbReference type="EMBL" id="KAK2625761.1"/>
    </source>
</evidence>
<keyword evidence="4" id="KW-1185">Reference proteome</keyword>
<dbReference type="AlphaFoldDB" id="A0AAD9SXV0"/>
<gene>
    <name evidence="3" type="ORF">QTJ16_005073</name>
</gene>
<name>A0AAD9SXV0_9HELO</name>
<keyword evidence="2" id="KW-0812">Transmembrane</keyword>
<evidence type="ECO:0000313" key="4">
    <source>
        <dbReference type="Proteomes" id="UP001285354"/>
    </source>
</evidence>
<organism evidence="3 4">
    <name type="scientific">Diplocarpon rosae</name>
    <dbReference type="NCBI Taxonomy" id="946125"/>
    <lineage>
        <taxon>Eukaryota</taxon>
        <taxon>Fungi</taxon>
        <taxon>Dikarya</taxon>
        <taxon>Ascomycota</taxon>
        <taxon>Pezizomycotina</taxon>
        <taxon>Leotiomycetes</taxon>
        <taxon>Helotiales</taxon>
        <taxon>Drepanopezizaceae</taxon>
        <taxon>Diplocarpon</taxon>
    </lineage>
</organism>
<evidence type="ECO:0000256" key="2">
    <source>
        <dbReference type="SAM" id="Phobius"/>
    </source>
</evidence>
<feature type="region of interest" description="Disordered" evidence="1">
    <location>
        <begin position="148"/>
        <end position="257"/>
    </location>
</feature>
<dbReference type="EMBL" id="JAUBYV010000007">
    <property type="protein sequence ID" value="KAK2625761.1"/>
    <property type="molecule type" value="Genomic_DNA"/>
</dbReference>
<feature type="region of interest" description="Disordered" evidence="1">
    <location>
        <begin position="37"/>
        <end position="83"/>
    </location>
</feature>
<feature type="transmembrane region" description="Helical" evidence="2">
    <location>
        <begin position="94"/>
        <end position="114"/>
    </location>
</feature>
<proteinExistence type="predicted"/>
<keyword evidence="2" id="KW-0472">Membrane</keyword>
<sequence length="257" mass="27198">MASSRRRVVLCQYSRALPLSSALFFLSTILSSSSLAQRTDSVSTTPPPNSEPTTLQTSPSSFASSSPSQTLSPPPAISSSPATGGNSSNKIFNYYFIIVAVVFVVFLLGIMYIGQQRKQKAAMMWSGSQAALARDVDGLRARPGVTIPTRRTRHQTTEGLDDEGEAPPPYHAESKPPSVRTTDGVGSREVAAGNGEAPEQAALSTLARRRPDPPGYHEAMARGCTAQNEGPLEGDLGMARPVPLGTAPAERVDSGRN</sequence>
<dbReference type="Proteomes" id="UP001285354">
    <property type="component" value="Unassembled WGS sequence"/>
</dbReference>
<evidence type="ECO:0000256" key="1">
    <source>
        <dbReference type="SAM" id="MobiDB-lite"/>
    </source>
</evidence>
<accession>A0AAD9SXV0</accession>
<comment type="caution">
    <text evidence="3">The sequence shown here is derived from an EMBL/GenBank/DDBJ whole genome shotgun (WGS) entry which is preliminary data.</text>
</comment>
<feature type="compositionally biased region" description="Low complexity" evidence="1">
    <location>
        <begin position="51"/>
        <end position="82"/>
    </location>
</feature>